<protein>
    <submittedName>
        <fullName evidence="2">Uncharacterized protein</fullName>
    </submittedName>
</protein>
<evidence type="ECO:0000313" key="3">
    <source>
        <dbReference type="Proteomes" id="UP000092445"/>
    </source>
</evidence>
<feature type="region of interest" description="Disordered" evidence="1">
    <location>
        <begin position="165"/>
        <end position="188"/>
    </location>
</feature>
<organism evidence="2 3">
    <name type="scientific">Glossina pallidipes</name>
    <name type="common">Tsetse fly</name>
    <dbReference type="NCBI Taxonomy" id="7398"/>
    <lineage>
        <taxon>Eukaryota</taxon>
        <taxon>Metazoa</taxon>
        <taxon>Ecdysozoa</taxon>
        <taxon>Arthropoda</taxon>
        <taxon>Hexapoda</taxon>
        <taxon>Insecta</taxon>
        <taxon>Pterygota</taxon>
        <taxon>Neoptera</taxon>
        <taxon>Endopterygota</taxon>
        <taxon>Diptera</taxon>
        <taxon>Brachycera</taxon>
        <taxon>Muscomorpha</taxon>
        <taxon>Hippoboscoidea</taxon>
        <taxon>Glossinidae</taxon>
        <taxon>Glossina</taxon>
    </lineage>
</organism>
<evidence type="ECO:0000256" key="1">
    <source>
        <dbReference type="SAM" id="MobiDB-lite"/>
    </source>
</evidence>
<dbReference type="VEuPathDB" id="VectorBase:GPAI029215"/>
<sequence length="188" mass="20619">MTTTEKTKKKKISSPICLNTPAIPVSLSPTSHLRLSALTTQTTSPSSSLAPAPPFATAKLQNLPSMGNFGNQLTTVTPSLQNNDNMTDNICNNKSSLAEHFLSAAFVTLNYLLLCPSLPGMHLCRHPHNQHRSFHPIRYSGRLNPKTSKKKPQRLMVSVQRDLQGATVDPEAPHFGTNKVHRNKDTNS</sequence>
<keyword evidence="3" id="KW-1185">Reference proteome</keyword>
<reference evidence="3" key="1">
    <citation type="submission" date="2014-03" db="EMBL/GenBank/DDBJ databases">
        <authorList>
            <person name="Aksoy S."/>
            <person name="Warren W."/>
            <person name="Wilson R.K."/>
        </authorList>
    </citation>
    <scope>NUCLEOTIDE SEQUENCE [LARGE SCALE GENOMIC DNA]</scope>
    <source>
        <strain evidence="3">IAEA</strain>
    </source>
</reference>
<evidence type="ECO:0000313" key="2">
    <source>
        <dbReference type="EnsemblMetazoa" id="GPAI029215-PA"/>
    </source>
</evidence>
<dbReference type="Proteomes" id="UP000092445">
    <property type="component" value="Unassembled WGS sequence"/>
</dbReference>
<dbReference type="STRING" id="7398.A0A1A9ZYU3"/>
<proteinExistence type="predicted"/>
<reference evidence="2" key="2">
    <citation type="submission" date="2020-05" db="UniProtKB">
        <authorList>
            <consortium name="EnsemblMetazoa"/>
        </authorList>
    </citation>
    <scope>IDENTIFICATION</scope>
    <source>
        <strain evidence="2">IAEA</strain>
    </source>
</reference>
<dbReference type="AlphaFoldDB" id="A0A1A9ZYU3"/>
<accession>A0A1A9ZYU3</accession>
<dbReference type="EnsemblMetazoa" id="GPAI029215-RA">
    <property type="protein sequence ID" value="GPAI029215-PA"/>
    <property type="gene ID" value="GPAI029215"/>
</dbReference>
<name>A0A1A9ZYU3_GLOPL</name>